<keyword evidence="8" id="KW-0963">Cytoplasm</keyword>
<comment type="caution">
    <text evidence="11">The sequence shown here is derived from an EMBL/GenBank/DDBJ whole genome shotgun (WGS) entry which is preliminary data.</text>
</comment>
<evidence type="ECO:0000256" key="9">
    <source>
        <dbReference type="RuleBase" id="RU000673"/>
    </source>
</evidence>
<dbReference type="NCBIfam" id="TIGR00447">
    <property type="entry name" value="pth"/>
    <property type="match status" value="1"/>
</dbReference>
<dbReference type="GO" id="GO:0072344">
    <property type="term" value="P:rescue of stalled ribosome"/>
    <property type="evidence" value="ECO:0007669"/>
    <property type="project" value="UniProtKB-UniRule"/>
</dbReference>
<evidence type="ECO:0000256" key="1">
    <source>
        <dbReference type="ARBA" id="ARBA00013260"/>
    </source>
</evidence>
<name>A0A5R9FYN7_9BACL</name>
<comment type="subcellular location">
    <subcellularLocation>
        <location evidence="8">Cytoplasm</location>
    </subcellularLocation>
</comment>
<dbReference type="PROSITE" id="PS01196">
    <property type="entry name" value="PEPT_TRNA_HYDROL_2"/>
    <property type="match status" value="1"/>
</dbReference>
<dbReference type="AlphaFoldDB" id="A0A5R9FYN7"/>
<feature type="binding site" evidence="8">
    <location>
        <position position="14"/>
    </location>
    <ligand>
        <name>tRNA</name>
        <dbReference type="ChEBI" id="CHEBI:17843"/>
    </ligand>
</feature>
<dbReference type="GO" id="GO:0004045">
    <property type="term" value="F:peptidyl-tRNA hydrolase activity"/>
    <property type="evidence" value="ECO:0007669"/>
    <property type="project" value="UniProtKB-UniRule"/>
</dbReference>
<feature type="site" description="Stabilizes the basic form of H active site to accept a proton" evidence="8">
    <location>
        <position position="91"/>
    </location>
</feature>
<evidence type="ECO:0000256" key="2">
    <source>
        <dbReference type="ARBA" id="ARBA00022555"/>
    </source>
</evidence>
<dbReference type="EMBL" id="VCIW01000032">
    <property type="protein sequence ID" value="TLS48601.1"/>
    <property type="molecule type" value="Genomic_DNA"/>
</dbReference>
<dbReference type="GO" id="GO:0006515">
    <property type="term" value="P:protein quality control for misfolded or incompletely synthesized proteins"/>
    <property type="evidence" value="ECO:0007669"/>
    <property type="project" value="UniProtKB-UniRule"/>
</dbReference>
<dbReference type="HAMAP" id="MF_00083">
    <property type="entry name" value="Pept_tRNA_hydro_bact"/>
    <property type="match status" value="1"/>
</dbReference>
<feature type="binding site" evidence="8">
    <location>
        <position position="112"/>
    </location>
    <ligand>
        <name>tRNA</name>
        <dbReference type="ChEBI" id="CHEBI:17843"/>
    </ligand>
</feature>
<evidence type="ECO:0000256" key="10">
    <source>
        <dbReference type="RuleBase" id="RU004320"/>
    </source>
</evidence>
<keyword evidence="12" id="KW-1185">Reference proteome</keyword>
<dbReference type="GO" id="GO:0000049">
    <property type="term" value="F:tRNA binding"/>
    <property type="evidence" value="ECO:0007669"/>
    <property type="project" value="UniProtKB-UniRule"/>
</dbReference>
<dbReference type="SUPFAM" id="SSF53178">
    <property type="entry name" value="Peptidyl-tRNA hydrolase-like"/>
    <property type="match status" value="1"/>
</dbReference>
<accession>A0A5R9FYN7</accession>
<reference evidence="11 12" key="1">
    <citation type="submission" date="2019-05" db="EMBL/GenBank/DDBJ databases">
        <authorList>
            <person name="Narsing Rao M.P."/>
            <person name="Li W.J."/>
        </authorList>
    </citation>
    <scope>NUCLEOTIDE SEQUENCE [LARGE SCALE GENOMIC DNA]</scope>
    <source>
        <strain evidence="11 12">SYSU_K30003</strain>
    </source>
</reference>
<comment type="subunit">
    <text evidence="8">Monomer.</text>
</comment>
<evidence type="ECO:0000256" key="8">
    <source>
        <dbReference type="HAMAP-Rule" id="MF_00083"/>
    </source>
</evidence>
<dbReference type="InterPro" id="IPR018171">
    <property type="entry name" value="Pept_tRNA_hydro_CS"/>
</dbReference>
<dbReference type="RefSeq" id="WP_138197982.1">
    <property type="nucleotide sequence ID" value="NZ_VCIW01000032.1"/>
</dbReference>
<feature type="site" description="Discriminates between blocked and unblocked aminoacyl-tRNA" evidence="8">
    <location>
        <position position="9"/>
    </location>
</feature>
<dbReference type="PANTHER" id="PTHR17224">
    <property type="entry name" value="PEPTIDYL-TRNA HYDROLASE"/>
    <property type="match status" value="1"/>
</dbReference>
<dbReference type="Gene3D" id="3.40.50.1470">
    <property type="entry name" value="Peptidyl-tRNA hydrolase"/>
    <property type="match status" value="1"/>
</dbReference>
<dbReference type="InterPro" id="IPR036416">
    <property type="entry name" value="Pept_tRNA_hydro_sf"/>
</dbReference>
<evidence type="ECO:0000256" key="5">
    <source>
        <dbReference type="ARBA" id="ARBA00038063"/>
    </source>
</evidence>
<protein>
    <recommendedName>
        <fullName evidence="7 8">Peptidyl-tRNA hydrolase</fullName>
        <shortName evidence="8">Pth</shortName>
        <ecNumber evidence="1 8">3.1.1.29</ecNumber>
    </recommendedName>
</protein>
<dbReference type="PROSITE" id="PS01195">
    <property type="entry name" value="PEPT_TRNA_HYDROL_1"/>
    <property type="match status" value="1"/>
</dbReference>
<feature type="active site" description="Proton acceptor" evidence="8">
    <location>
        <position position="19"/>
    </location>
</feature>
<evidence type="ECO:0000256" key="3">
    <source>
        <dbReference type="ARBA" id="ARBA00022801"/>
    </source>
</evidence>
<keyword evidence="4 8" id="KW-0694">RNA-binding</keyword>
<dbReference type="InterPro" id="IPR001328">
    <property type="entry name" value="Pept_tRNA_hydro"/>
</dbReference>
<comment type="similarity">
    <text evidence="5 8 10">Belongs to the PTH family.</text>
</comment>
<organism evidence="11 12">
    <name type="scientific">Paenibacillus antri</name>
    <dbReference type="NCBI Taxonomy" id="2582848"/>
    <lineage>
        <taxon>Bacteria</taxon>
        <taxon>Bacillati</taxon>
        <taxon>Bacillota</taxon>
        <taxon>Bacilli</taxon>
        <taxon>Bacillales</taxon>
        <taxon>Paenibacillaceae</taxon>
        <taxon>Paenibacillus</taxon>
    </lineage>
</organism>
<keyword evidence="2 8" id="KW-0820">tRNA-binding</keyword>
<keyword evidence="3 8" id="KW-0378">Hydrolase</keyword>
<dbReference type="CDD" id="cd00462">
    <property type="entry name" value="PTH"/>
    <property type="match status" value="1"/>
</dbReference>
<evidence type="ECO:0000313" key="11">
    <source>
        <dbReference type="EMBL" id="TLS48601.1"/>
    </source>
</evidence>
<gene>
    <name evidence="8" type="primary">pth</name>
    <name evidence="11" type="ORF">FE782_29715</name>
</gene>
<sequence length="187" mass="20968">MKWFVGLGNPGRDYEDTRHNIGWMALDEVAKRWGVSTAQSKCKGLVAEARVEGEKAYLIKPMTYMNLSGECVRAFLDFYKPDPADLIVVYDDMDTELGSIRLRMKGSPGGHNGIKSIIAHLGTDQFHRIRLGISRPAPGSNISNYVLSTFRKEEREALERTVTKAADAMEYCLKEPFEKAMAKFNGS</sequence>
<evidence type="ECO:0000256" key="6">
    <source>
        <dbReference type="ARBA" id="ARBA00048707"/>
    </source>
</evidence>
<dbReference type="PANTHER" id="PTHR17224:SF1">
    <property type="entry name" value="PEPTIDYL-TRNA HYDROLASE"/>
    <property type="match status" value="1"/>
</dbReference>
<dbReference type="GO" id="GO:0005737">
    <property type="term" value="C:cytoplasm"/>
    <property type="evidence" value="ECO:0007669"/>
    <property type="project" value="UniProtKB-SubCell"/>
</dbReference>
<dbReference type="OrthoDB" id="9800507at2"/>
<dbReference type="FunFam" id="3.40.50.1470:FF:000001">
    <property type="entry name" value="Peptidyl-tRNA hydrolase"/>
    <property type="match status" value="1"/>
</dbReference>
<proteinExistence type="inferred from homology"/>
<comment type="catalytic activity">
    <reaction evidence="6 8 9">
        <text>an N-acyl-L-alpha-aminoacyl-tRNA + H2O = an N-acyl-L-amino acid + a tRNA + H(+)</text>
        <dbReference type="Rhea" id="RHEA:54448"/>
        <dbReference type="Rhea" id="RHEA-COMP:10123"/>
        <dbReference type="Rhea" id="RHEA-COMP:13883"/>
        <dbReference type="ChEBI" id="CHEBI:15377"/>
        <dbReference type="ChEBI" id="CHEBI:15378"/>
        <dbReference type="ChEBI" id="CHEBI:59874"/>
        <dbReference type="ChEBI" id="CHEBI:78442"/>
        <dbReference type="ChEBI" id="CHEBI:138191"/>
        <dbReference type="EC" id="3.1.1.29"/>
    </reaction>
</comment>
<evidence type="ECO:0000313" key="12">
    <source>
        <dbReference type="Proteomes" id="UP000309676"/>
    </source>
</evidence>
<evidence type="ECO:0000256" key="7">
    <source>
        <dbReference type="ARBA" id="ARBA00050038"/>
    </source>
</evidence>
<dbReference type="Proteomes" id="UP000309676">
    <property type="component" value="Unassembled WGS sequence"/>
</dbReference>
<dbReference type="EC" id="3.1.1.29" evidence="1 8"/>
<feature type="binding site" evidence="8">
    <location>
        <position position="66"/>
    </location>
    <ligand>
        <name>tRNA</name>
        <dbReference type="ChEBI" id="CHEBI:17843"/>
    </ligand>
</feature>
<evidence type="ECO:0000256" key="4">
    <source>
        <dbReference type="ARBA" id="ARBA00022884"/>
    </source>
</evidence>
<comment type="function">
    <text evidence="8">Catalyzes the release of premature peptidyl moieties from peptidyl-tRNA molecules trapped in stalled 50S ribosomal subunits, and thus maintains levels of free tRNAs and 50S ribosomes.</text>
</comment>
<dbReference type="Pfam" id="PF01195">
    <property type="entry name" value="Pept_tRNA_hydro"/>
    <property type="match status" value="1"/>
</dbReference>
<comment type="function">
    <text evidence="8">Hydrolyzes ribosome-free peptidyl-tRNAs (with 1 or more amino acids incorporated), which drop off the ribosome during protein synthesis, or as a result of ribosome stalling.</text>
</comment>
<feature type="binding site" evidence="8">
    <location>
        <position position="64"/>
    </location>
    <ligand>
        <name>tRNA</name>
        <dbReference type="ChEBI" id="CHEBI:17843"/>
    </ligand>
</feature>